<keyword evidence="3" id="KW-0313">Glucose metabolism</keyword>
<dbReference type="Pfam" id="PF00049">
    <property type="entry name" value="Insulin"/>
    <property type="match status" value="1"/>
</dbReference>
<feature type="domain" description="Insulin-like" evidence="8">
    <location>
        <begin position="39"/>
        <end position="120"/>
    </location>
</feature>
<evidence type="ECO:0000259" key="8">
    <source>
        <dbReference type="Pfam" id="PF00049"/>
    </source>
</evidence>
<dbReference type="AlphaFoldDB" id="A0A1B3IIZ4"/>
<dbReference type="PIRSF" id="PIRSF018431">
    <property type="entry name" value="Molluscan_insulin_rel_peptide"/>
    <property type="match status" value="1"/>
</dbReference>
<dbReference type="InterPro" id="IPR036438">
    <property type="entry name" value="Insulin-like_sf"/>
</dbReference>
<dbReference type="GO" id="GO:0005179">
    <property type="term" value="F:hormone activity"/>
    <property type="evidence" value="ECO:0007669"/>
    <property type="project" value="UniProtKB-KW"/>
</dbReference>
<dbReference type="GO" id="GO:0005576">
    <property type="term" value="C:extracellular region"/>
    <property type="evidence" value="ECO:0007669"/>
    <property type="project" value="InterPro"/>
</dbReference>
<evidence type="ECO:0000256" key="4">
    <source>
        <dbReference type="ARBA" id="ARBA00022656"/>
    </source>
</evidence>
<feature type="signal peptide" evidence="7">
    <location>
        <begin position="1"/>
        <end position="20"/>
    </location>
</feature>
<comment type="subunit">
    <text evidence="6">Heterodimer of A and B chains; disulfide-linked.</text>
</comment>
<protein>
    <submittedName>
        <fullName evidence="9">Insulin</fullName>
    </submittedName>
</protein>
<keyword evidence="2" id="KW-0301">Gamma-carboxyglutamic acid</keyword>
<dbReference type="GO" id="GO:0006006">
    <property type="term" value="P:glucose metabolic process"/>
    <property type="evidence" value="ECO:0007669"/>
    <property type="project" value="UniProtKB-KW"/>
</dbReference>
<dbReference type="EMBL" id="KX034598">
    <property type="protein sequence ID" value="AOF40168.1"/>
    <property type="molecule type" value="mRNA"/>
</dbReference>
<dbReference type="InterPro" id="IPR022353">
    <property type="entry name" value="Insulin_CS"/>
</dbReference>
<evidence type="ECO:0000256" key="7">
    <source>
        <dbReference type="SAM" id="SignalP"/>
    </source>
</evidence>
<proteinExistence type="evidence at transcript level"/>
<organism evidence="9">
    <name type="scientific">Conus virgo</name>
    <name type="common">Virgin cone</name>
    <dbReference type="NCBI Taxonomy" id="89427"/>
    <lineage>
        <taxon>Eukaryota</taxon>
        <taxon>Metazoa</taxon>
        <taxon>Spiralia</taxon>
        <taxon>Lophotrochozoa</taxon>
        <taxon>Mollusca</taxon>
        <taxon>Gastropoda</taxon>
        <taxon>Caenogastropoda</taxon>
        <taxon>Neogastropoda</taxon>
        <taxon>Conoidea</taxon>
        <taxon>Conidae</taxon>
        <taxon>Conus</taxon>
        <taxon>Virgiconus</taxon>
    </lineage>
</organism>
<comment type="similarity">
    <text evidence="1">Belongs to the insulin family.</text>
</comment>
<evidence type="ECO:0000256" key="3">
    <source>
        <dbReference type="ARBA" id="ARBA00022526"/>
    </source>
</evidence>
<dbReference type="GO" id="GO:0090729">
    <property type="term" value="F:toxin activity"/>
    <property type="evidence" value="ECO:0007669"/>
    <property type="project" value="UniProtKB-KW"/>
</dbReference>
<reference evidence="9" key="1">
    <citation type="journal article" date="2016" name="Mol. Biol. Evol.">
        <title>Venom Insulins of Cone Snails Diversify Rapidly and Track Prey Taxa.</title>
        <authorList>
            <person name="Safavi-Hemami H."/>
            <person name="Lu A."/>
            <person name="Li Q."/>
            <person name="Fedosov A.E."/>
            <person name="Biggs J."/>
            <person name="Showers Corneli P."/>
            <person name="Seger J."/>
            <person name="Yandell M."/>
            <person name="Olivera B.M."/>
        </authorList>
    </citation>
    <scope>NUCLEOTIDE SEQUENCE</scope>
    <source>
        <tissue evidence="9">Venom gland</tissue>
    </source>
</reference>
<name>A0A1B3IIZ4_CONVR</name>
<accession>A0A1B3IIZ4</accession>
<keyword evidence="5" id="KW-0119">Carbohydrate metabolism</keyword>
<sequence length="128" mass="14257">MSSSYFLLVTLGLLLYVCQSSVGNEHTCEPDDPAHPQGKCGPELSEFHEEMCELEEYLQGGTDDARKKRGRASPLRKRFLSMLKARAKRNEAGSLQRAGRGIVCECCKNNCNYEEITEYCPAVTESSS</sequence>
<evidence type="ECO:0000256" key="2">
    <source>
        <dbReference type="ARBA" id="ARBA00022479"/>
    </source>
</evidence>
<evidence type="ECO:0000256" key="6">
    <source>
        <dbReference type="ARBA" id="ARBA00024050"/>
    </source>
</evidence>
<dbReference type="SUPFAM" id="SSF56994">
    <property type="entry name" value="Insulin-like"/>
    <property type="match status" value="1"/>
</dbReference>
<feature type="chain" id="PRO_5008548626" evidence="7">
    <location>
        <begin position="21"/>
        <end position="128"/>
    </location>
</feature>
<evidence type="ECO:0000256" key="5">
    <source>
        <dbReference type="ARBA" id="ARBA00023277"/>
    </source>
</evidence>
<evidence type="ECO:0000256" key="1">
    <source>
        <dbReference type="ARBA" id="ARBA00009034"/>
    </source>
</evidence>
<keyword evidence="7" id="KW-0732">Signal</keyword>
<evidence type="ECO:0000313" key="9">
    <source>
        <dbReference type="EMBL" id="AOF40168.1"/>
    </source>
</evidence>
<dbReference type="Gene3D" id="1.10.100.10">
    <property type="entry name" value="Insulin-like"/>
    <property type="match status" value="1"/>
</dbReference>
<dbReference type="PROSITE" id="PS00262">
    <property type="entry name" value="INSULIN"/>
    <property type="match status" value="1"/>
</dbReference>
<dbReference type="InterPro" id="IPR016179">
    <property type="entry name" value="Insulin-like"/>
</dbReference>
<keyword evidence="4" id="KW-0800">Toxin</keyword>